<dbReference type="SUPFAM" id="SSF55021">
    <property type="entry name" value="ACT-like"/>
    <property type="match status" value="1"/>
</dbReference>
<evidence type="ECO:0000313" key="6">
    <source>
        <dbReference type="EMBL" id="MFA1558475.1"/>
    </source>
</evidence>
<dbReference type="PANTHER" id="PTHR43877">
    <property type="entry name" value="AMINOALKYLPHOSPHONATE N-ACETYLTRANSFERASE-RELATED-RELATED"/>
    <property type="match status" value="1"/>
</dbReference>
<dbReference type="PROSITE" id="PS51671">
    <property type="entry name" value="ACT"/>
    <property type="match status" value="1"/>
</dbReference>
<proteinExistence type="predicted"/>
<feature type="region of interest" description="Disordered" evidence="3">
    <location>
        <begin position="120"/>
        <end position="147"/>
    </location>
</feature>
<dbReference type="InterPro" id="IPR016181">
    <property type="entry name" value="Acyl_CoA_acyltransferase"/>
</dbReference>
<gene>
    <name evidence="6" type="ORF">SM436_32705</name>
</gene>
<dbReference type="Gene3D" id="3.40.630.30">
    <property type="match status" value="1"/>
</dbReference>
<accession>A0ABV4R6B9</accession>
<keyword evidence="2" id="KW-0012">Acyltransferase</keyword>
<dbReference type="InterPro" id="IPR002912">
    <property type="entry name" value="ACT_dom"/>
</dbReference>
<dbReference type="Pfam" id="PF00583">
    <property type="entry name" value="Acetyltransf_1"/>
    <property type="match status" value="1"/>
</dbReference>
<dbReference type="SUPFAM" id="SSF55729">
    <property type="entry name" value="Acyl-CoA N-acyltransferases (Nat)"/>
    <property type="match status" value="1"/>
</dbReference>
<keyword evidence="7" id="KW-1185">Reference proteome</keyword>
<protein>
    <submittedName>
        <fullName evidence="6">GNAT family N-acetyltransferase</fullName>
    </submittedName>
</protein>
<evidence type="ECO:0000259" key="5">
    <source>
        <dbReference type="PROSITE" id="PS51671"/>
    </source>
</evidence>
<feature type="domain" description="N-acetyltransferase" evidence="4">
    <location>
        <begin position="202"/>
        <end position="351"/>
    </location>
</feature>
<dbReference type="InterPro" id="IPR045865">
    <property type="entry name" value="ACT-like_dom_sf"/>
</dbReference>
<dbReference type="RefSeq" id="WP_371945496.1">
    <property type="nucleotide sequence ID" value="NZ_JAXCEH010000031.1"/>
</dbReference>
<evidence type="ECO:0000313" key="7">
    <source>
        <dbReference type="Proteomes" id="UP001569904"/>
    </source>
</evidence>
<dbReference type="EMBL" id="JAXCEH010000031">
    <property type="protein sequence ID" value="MFA1558475.1"/>
    <property type="molecule type" value="Genomic_DNA"/>
</dbReference>
<dbReference type="InterPro" id="IPR000182">
    <property type="entry name" value="GNAT_dom"/>
</dbReference>
<evidence type="ECO:0000259" key="4">
    <source>
        <dbReference type="PROSITE" id="PS51186"/>
    </source>
</evidence>
<feature type="domain" description="ACT" evidence="5">
    <location>
        <begin position="5"/>
        <end position="86"/>
    </location>
</feature>
<dbReference type="CDD" id="cd02116">
    <property type="entry name" value="ACT"/>
    <property type="match status" value="1"/>
</dbReference>
<name>A0ABV4R6B9_9ACTN</name>
<reference evidence="6 7" key="1">
    <citation type="submission" date="2023-11" db="EMBL/GenBank/DDBJ databases">
        <title>Actinomadura monticuli sp. nov., isolated from volcanic ash.</title>
        <authorList>
            <person name="Lee S.D."/>
            <person name="Yang H."/>
            <person name="Kim I.S."/>
        </authorList>
    </citation>
    <scope>NUCLEOTIDE SEQUENCE [LARGE SCALE GENOMIC DNA]</scope>
    <source>
        <strain evidence="6 7">DSM 45346</strain>
    </source>
</reference>
<dbReference type="InterPro" id="IPR050832">
    <property type="entry name" value="Bact_Acetyltransf"/>
</dbReference>
<evidence type="ECO:0000256" key="1">
    <source>
        <dbReference type="ARBA" id="ARBA00022679"/>
    </source>
</evidence>
<dbReference type="CDD" id="cd04301">
    <property type="entry name" value="NAT_SF"/>
    <property type="match status" value="1"/>
</dbReference>
<evidence type="ECO:0000256" key="2">
    <source>
        <dbReference type="ARBA" id="ARBA00023315"/>
    </source>
</evidence>
<sequence>MPLFRIRTEIEDRPGRLALLTAALGRRGANILGLSVQMDAEGVVDEFIVDVPRGGADARALAETLGAAGGARTAVLPARPHELVDEPTRALVLVARLRAEPHALPEVLGELLRADEAGWAGAPDADEPDAGEPDAGEPDAGEPDRRVLDVPVRGRRVRLRRYGLPFTATEAARADALVRAVLPAAPRRAARRRMTLSDGTQVVARPIDRRDADAVRAMHERCSLDSRRLRYFSPKPFPPRRTIERFCDPAHGLTLVAEGADGSLIALAHLIHVLDPGVAEVAFLVEDAWQGRGLGRGLTELLLAVARDRGLVELRATVLSDNVRMRRLLTSFGGRTRRTDDTAVLEIRLRPGGRPAWPEALAGWPGDRHL</sequence>
<dbReference type="PROSITE" id="PS51186">
    <property type="entry name" value="GNAT"/>
    <property type="match status" value="1"/>
</dbReference>
<dbReference type="Gene3D" id="3.30.70.260">
    <property type="match status" value="1"/>
</dbReference>
<dbReference type="Proteomes" id="UP001569904">
    <property type="component" value="Unassembled WGS sequence"/>
</dbReference>
<evidence type="ECO:0000256" key="3">
    <source>
        <dbReference type="SAM" id="MobiDB-lite"/>
    </source>
</evidence>
<comment type="caution">
    <text evidence="6">The sequence shown here is derived from an EMBL/GenBank/DDBJ whole genome shotgun (WGS) entry which is preliminary data.</text>
</comment>
<feature type="compositionally biased region" description="Acidic residues" evidence="3">
    <location>
        <begin position="124"/>
        <end position="141"/>
    </location>
</feature>
<organism evidence="6 7">
    <name type="scientific">Actinomadura chokoriensis</name>
    <dbReference type="NCBI Taxonomy" id="454156"/>
    <lineage>
        <taxon>Bacteria</taxon>
        <taxon>Bacillati</taxon>
        <taxon>Actinomycetota</taxon>
        <taxon>Actinomycetes</taxon>
        <taxon>Streptosporangiales</taxon>
        <taxon>Thermomonosporaceae</taxon>
        <taxon>Actinomadura</taxon>
    </lineage>
</organism>
<keyword evidence="1" id="KW-0808">Transferase</keyword>